<dbReference type="SUPFAM" id="SSF53850">
    <property type="entry name" value="Periplasmic binding protein-like II"/>
    <property type="match status" value="1"/>
</dbReference>
<proteinExistence type="predicted"/>
<protein>
    <recommendedName>
        <fullName evidence="3">LysR substrate-binding domain-containing protein</fullName>
    </recommendedName>
</protein>
<name>A0A167AL53_9GAMM</name>
<gene>
    <name evidence="1" type="ORF">N482_14890</name>
</gene>
<evidence type="ECO:0000313" key="1">
    <source>
        <dbReference type="EMBL" id="KZN45522.1"/>
    </source>
</evidence>
<accession>A0A167AL53</accession>
<dbReference type="EMBL" id="AUXT01000181">
    <property type="protein sequence ID" value="KZN45522.1"/>
    <property type="molecule type" value="Genomic_DNA"/>
</dbReference>
<evidence type="ECO:0008006" key="3">
    <source>
        <dbReference type="Google" id="ProtNLM"/>
    </source>
</evidence>
<comment type="caution">
    <text evidence="1">The sequence shown here is derived from an EMBL/GenBank/DDBJ whole genome shotgun (WGS) entry which is preliminary data.</text>
</comment>
<evidence type="ECO:0000313" key="2">
    <source>
        <dbReference type="Proteomes" id="UP000076587"/>
    </source>
</evidence>
<dbReference type="AlphaFoldDB" id="A0A167AL53"/>
<dbReference type="PATRIC" id="fig|1365253.3.peg.3563"/>
<sequence length="63" mass="7092">MYLCPAWALQEALSKGEATQLFKDQPLKGFPLHVLYPCRAFVPAKVRAFIDKLRATCRKQGLG</sequence>
<reference evidence="1 2" key="1">
    <citation type="submission" date="2013-07" db="EMBL/GenBank/DDBJ databases">
        <title>Comparative Genomic and Metabolomic Analysis of Twelve Strains of Pseudoalteromonas luteoviolacea.</title>
        <authorList>
            <person name="Vynne N.G."/>
            <person name="Mansson M."/>
            <person name="Gram L."/>
        </authorList>
    </citation>
    <scope>NUCLEOTIDE SEQUENCE [LARGE SCALE GENOMIC DNA]</scope>
    <source>
        <strain evidence="1 2">NCIMB 1942</strain>
    </source>
</reference>
<dbReference type="Gene3D" id="3.40.190.290">
    <property type="match status" value="1"/>
</dbReference>
<organism evidence="1 2">
    <name type="scientific">Pseudoalteromonas luteoviolacea NCIMB 1942</name>
    <dbReference type="NCBI Taxonomy" id="1365253"/>
    <lineage>
        <taxon>Bacteria</taxon>
        <taxon>Pseudomonadati</taxon>
        <taxon>Pseudomonadota</taxon>
        <taxon>Gammaproteobacteria</taxon>
        <taxon>Alteromonadales</taxon>
        <taxon>Pseudoalteromonadaceae</taxon>
        <taxon>Pseudoalteromonas</taxon>
    </lineage>
</organism>
<dbReference type="Proteomes" id="UP000076587">
    <property type="component" value="Unassembled WGS sequence"/>
</dbReference>